<dbReference type="Pfam" id="PF01817">
    <property type="entry name" value="CM_2"/>
    <property type="match status" value="1"/>
</dbReference>
<evidence type="ECO:0000313" key="3">
    <source>
        <dbReference type="EMBL" id="MFC4561411.1"/>
    </source>
</evidence>
<dbReference type="EC" id="5.4.99.5" evidence="3"/>
<feature type="domain" description="Chorismate mutase" evidence="2">
    <location>
        <begin position="2"/>
        <end position="91"/>
    </location>
</feature>
<sequence>MAPATDTVTDLRSRIDRVDAELAGLLEERALLAAEIQRHKPVGGFVGRDPGRERALVAAMAHRAPRLGAPRLARIMSAVIEAGLEAAEEEARAPLADR</sequence>
<evidence type="ECO:0000256" key="1">
    <source>
        <dbReference type="SAM" id="Coils"/>
    </source>
</evidence>
<keyword evidence="3" id="KW-0413">Isomerase</keyword>
<dbReference type="SUPFAM" id="SSF48600">
    <property type="entry name" value="Chorismate mutase II"/>
    <property type="match status" value="1"/>
</dbReference>
<dbReference type="Proteomes" id="UP001595923">
    <property type="component" value="Unassembled WGS sequence"/>
</dbReference>
<reference evidence="4" key="1">
    <citation type="journal article" date="2019" name="Int. J. Syst. Evol. Microbiol.">
        <title>The Global Catalogue of Microorganisms (GCM) 10K type strain sequencing project: providing services to taxonomists for standard genome sequencing and annotation.</title>
        <authorList>
            <consortium name="The Broad Institute Genomics Platform"/>
            <consortium name="The Broad Institute Genome Sequencing Center for Infectious Disease"/>
            <person name="Wu L."/>
            <person name="Ma J."/>
        </authorList>
    </citation>
    <scope>NUCLEOTIDE SEQUENCE [LARGE SCALE GENOMIC DNA]</scope>
    <source>
        <strain evidence="4">XZYJ18</strain>
    </source>
</reference>
<dbReference type="InterPro" id="IPR036263">
    <property type="entry name" value="Chorismate_II_sf"/>
</dbReference>
<keyword evidence="4" id="KW-1185">Reference proteome</keyword>
<comment type="caution">
    <text evidence="3">The sequence shown here is derived from an EMBL/GenBank/DDBJ whole genome shotgun (WGS) entry which is preliminary data.</text>
</comment>
<name>A0ABV9DTA5_9ACTN</name>
<evidence type="ECO:0000259" key="2">
    <source>
        <dbReference type="PROSITE" id="PS51168"/>
    </source>
</evidence>
<dbReference type="Gene3D" id="1.20.59.10">
    <property type="entry name" value="Chorismate mutase"/>
    <property type="match status" value="1"/>
</dbReference>
<dbReference type="InterPro" id="IPR002701">
    <property type="entry name" value="CM_II_prokaryot"/>
</dbReference>
<evidence type="ECO:0000313" key="4">
    <source>
        <dbReference type="Proteomes" id="UP001595923"/>
    </source>
</evidence>
<protein>
    <submittedName>
        <fullName evidence="3">Chorismate mutase</fullName>
        <ecNumber evidence="3">5.4.99.5</ecNumber>
    </submittedName>
</protein>
<dbReference type="EMBL" id="JBHSFQ010000004">
    <property type="protein sequence ID" value="MFC4561411.1"/>
    <property type="molecule type" value="Genomic_DNA"/>
</dbReference>
<dbReference type="PROSITE" id="PS51168">
    <property type="entry name" value="CHORISMATE_MUT_2"/>
    <property type="match status" value="1"/>
</dbReference>
<dbReference type="GO" id="GO:0004106">
    <property type="term" value="F:chorismate mutase activity"/>
    <property type="evidence" value="ECO:0007669"/>
    <property type="project" value="UniProtKB-EC"/>
</dbReference>
<accession>A0ABV9DTA5</accession>
<dbReference type="InterPro" id="IPR036979">
    <property type="entry name" value="CM_dom_sf"/>
</dbReference>
<proteinExistence type="predicted"/>
<feature type="coiled-coil region" evidence="1">
    <location>
        <begin position="8"/>
        <end position="35"/>
    </location>
</feature>
<keyword evidence="1" id="KW-0175">Coiled coil</keyword>
<gene>
    <name evidence="3" type="ORF">ACFO4E_06055</name>
</gene>
<organism evidence="3 4">
    <name type="scientific">Nocardiopsis mangrovi</name>
    <dbReference type="NCBI Taxonomy" id="1179818"/>
    <lineage>
        <taxon>Bacteria</taxon>
        <taxon>Bacillati</taxon>
        <taxon>Actinomycetota</taxon>
        <taxon>Actinomycetes</taxon>
        <taxon>Streptosporangiales</taxon>
        <taxon>Nocardiopsidaceae</taxon>
        <taxon>Nocardiopsis</taxon>
    </lineage>
</organism>
<dbReference type="RefSeq" id="WP_378572031.1">
    <property type="nucleotide sequence ID" value="NZ_JBHSFQ010000004.1"/>
</dbReference>
<dbReference type="SMART" id="SM00830">
    <property type="entry name" value="CM_2"/>
    <property type="match status" value="1"/>
</dbReference>